<protein>
    <submittedName>
        <fullName evidence="3">Phage integrase</fullName>
    </submittedName>
</protein>
<dbReference type="HOGENOM" id="CLU_028383_0_0_5"/>
<dbReference type="Proteomes" id="UP000002531">
    <property type="component" value="Chromosome"/>
</dbReference>
<evidence type="ECO:0000313" key="3">
    <source>
        <dbReference type="EMBL" id="ABA06383.1"/>
    </source>
</evidence>
<sequence length="560" mass="61987">MAKPSLLEPSFADALSAIEQSTDLSPQKRSQWASALRQIGKALDKPMETLPARWTSARFNVGRLHHAAVGANAKTLANQKSNVKAALCWFCNERDVAPRGVPFVAAWATLRESIDDSGCKRRLSGLMRYCSGCGIEPAAVDDATLDAYFVYRSQTTSLSTNLAARRSIARAWNVCVGHSAVWPQRKLAEPALQSADGPGWNDFPPNLQKDIDAYLASLQKIRKGTNGKRYRPCSASTIKTRRAELWAVARKAVRIGTPIGRLNSLAALVHPDVAGPVLDAYWRDNGDEPKIFTIELASKLLGLARYLRLDQEAIDRLEDYRAALEEHRQGGLTEKNLAVVRKVLTPGVWRSVVNLPGQLMRDARANLSYAPIKAALTAQIAVAISILCFAPIRLGNLGTIRMDQNLIKPGGPKSPFWLSFPHYDVKNRVSLDFTFDDELTALIDEYIHQYRPHLIRGANSDFLFPGVSGGPKTASMFSGQITDRIEEVAGLRLTVHQFRHAAAAIYLRHNPGAYEVVKRLLGHRNMQTTINFYCGLETVQATQQFGKMIRGQMTFEEEVA</sequence>
<gene>
    <name evidence="3" type="ordered locus">Nwi_3136</name>
</gene>
<proteinExistence type="predicted"/>
<dbReference type="InterPro" id="IPR002104">
    <property type="entry name" value="Integrase_catalytic"/>
</dbReference>
<dbReference type="RefSeq" id="WP_011316291.1">
    <property type="nucleotide sequence ID" value="NC_007406.1"/>
</dbReference>
<dbReference type="PROSITE" id="PS51898">
    <property type="entry name" value="TYR_RECOMBINASE"/>
    <property type="match status" value="1"/>
</dbReference>
<dbReference type="Pfam" id="PF00589">
    <property type="entry name" value="Phage_integrase"/>
    <property type="match status" value="1"/>
</dbReference>
<dbReference type="GO" id="GO:0006310">
    <property type="term" value="P:DNA recombination"/>
    <property type="evidence" value="ECO:0007669"/>
    <property type="project" value="UniProtKB-KW"/>
</dbReference>
<dbReference type="InterPro" id="IPR011010">
    <property type="entry name" value="DNA_brk_join_enz"/>
</dbReference>
<keyword evidence="1" id="KW-0233">DNA recombination</keyword>
<dbReference type="InterPro" id="IPR013762">
    <property type="entry name" value="Integrase-like_cat_sf"/>
</dbReference>
<evidence type="ECO:0000259" key="2">
    <source>
        <dbReference type="PROSITE" id="PS51898"/>
    </source>
</evidence>
<reference evidence="3 4" key="1">
    <citation type="journal article" date="2006" name="Appl. Environ. Microbiol.">
        <title>Genome sequence of the chemolithoautotrophic nitrite-oxidizing bacterium Nitrobacter winogradskyi Nb-255.</title>
        <authorList>
            <person name="Starkenburg S.R."/>
            <person name="Chain P.S."/>
            <person name="Sayavedra-Soto L.A."/>
            <person name="Hauser L."/>
            <person name="Land M.L."/>
            <person name="Larimer F.W."/>
            <person name="Malfatti S.A."/>
            <person name="Klotz M.G."/>
            <person name="Bottomley P.J."/>
            <person name="Arp D.J."/>
            <person name="Hickey W.J."/>
        </authorList>
    </citation>
    <scope>NUCLEOTIDE SEQUENCE [LARGE SCALE GENOMIC DNA]</scope>
    <source>
        <strain evidence="4">ATCC 25391 / DSM 10237 / CIP 104748 / NCIMB 11846 / Nb-255</strain>
    </source>
</reference>
<dbReference type="KEGG" id="nwi:Nwi_3136"/>
<organism evidence="3 4">
    <name type="scientific">Nitrobacter winogradskyi (strain ATCC 25391 / DSM 10237 / CIP 104748 / NCIMB 11846 / Nb-255)</name>
    <dbReference type="NCBI Taxonomy" id="323098"/>
    <lineage>
        <taxon>Bacteria</taxon>
        <taxon>Pseudomonadati</taxon>
        <taxon>Pseudomonadota</taxon>
        <taxon>Alphaproteobacteria</taxon>
        <taxon>Hyphomicrobiales</taxon>
        <taxon>Nitrobacteraceae</taxon>
        <taxon>Nitrobacter</taxon>
    </lineage>
</organism>
<name>Q3SMV8_NITWN</name>
<feature type="domain" description="Tyr recombinase" evidence="2">
    <location>
        <begin position="339"/>
        <end position="550"/>
    </location>
</feature>
<accession>Q3SMV8</accession>
<dbReference type="OrthoDB" id="9803188at2"/>
<evidence type="ECO:0000313" key="4">
    <source>
        <dbReference type="Proteomes" id="UP000002531"/>
    </source>
</evidence>
<dbReference type="GO" id="GO:0003677">
    <property type="term" value="F:DNA binding"/>
    <property type="evidence" value="ECO:0007669"/>
    <property type="project" value="InterPro"/>
</dbReference>
<dbReference type="EMBL" id="CP000115">
    <property type="protein sequence ID" value="ABA06383.1"/>
    <property type="molecule type" value="Genomic_DNA"/>
</dbReference>
<dbReference type="STRING" id="323098.Nwi_3136"/>
<dbReference type="CDD" id="cd00397">
    <property type="entry name" value="DNA_BRE_C"/>
    <property type="match status" value="1"/>
</dbReference>
<keyword evidence="4" id="KW-1185">Reference proteome</keyword>
<dbReference type="Gene3D" id="1.10.443.10">
    <property type="entry name" value="Intergrase catalytic core"/>
    <property type="match status" value="1"/>
</dbReference>
<dbReference type="AlphaFoldDB" id="Q3SMV8"/>
<dbReference type="eggNOG" id="COG4974">
    <property type="taxonomic scope" value="Bacteria"/>
</dbReference>
<dbReference type="SUPFAM" id="SSF56349">
    <property type="entry name" value="DNA breaking-rejoining enzymes"/>
    <property type="match status" value="1"/>
</dbReference>
<evidence type="ECO:0000256" key="1">
    <source>
        <dbReference type="ARBA" id="ARBA00023172"/>
    </source>
</evidence>
<dbReference type="GO" id="GO:0015074">
    <property type="term" value="P:DNA integration"/>
    <property type="evidence" value="ECO:0007669"/>
    <property type="project" value="InterPro"/>
</dbReference>